<protein>
    <submittedName>
        <fullName evidence="1">Uncharacterized protein</fullName>
    </submittedName>
</protein>
<organism evidence="1 2">
    <name type="scientific">Anas platyrhynchos</name>
    <name type="common">Mallard</name>
    <name type="synonym">Anas boschas</name>
    <dbReference type="NCBI Taxonomy" id="8839"/>
    <lineage>
        <taxon>Eukaryota</taxon>
        <taxon>Metazoa</taxon>
        <taxon>Chordata</taxon>
        <taxon>Craniata</taxon>
        <taxon>Vertebrata</taxon>
        <taxon>Euteleostomi</taxon>
        <taxon>Archelosauria</taxon>
        <taxon>Archosauria</taxon>
        <taxon>Dinosauria</taxon>
        <taxon>Saurischia</taxon>
        <taxon>Theropoda</taxon>
        <taxon>Coelurosauria</taxon>
        <taxon>Aves</taxon>
        <taxon>Neognathae</taxon>
        <taxon>Galloanserae</taxon>
        <taxon>Anseriformes</taxon>
        <taxon>Anatidae</taxon>
        <taxon>Anatinae</taxon>
        <taxon>Anas</taxon>
    </lineage>
</organism>
<dbReference type="AlphaFoldDB" id="R0L867"/>
<keyword evidence="2" id="KW-1185">Reference proteome</keyword>
<dbReference type="EMBL" id="KB743644">
    <property type="protein sequence ID" value="EOA97639.1"/>
    <property type="molecule type" value="Genomic_DNA"/>
</dbReference>
<dbReference type="Proteomes" id="UP000296049">
    <property type="component" value="Unassembled WGS sequence"/>
</dbReference>
<proteinExistence type="predicted"/>
<gene>
    <name evidence="1" type="ORF">Anapl_03205</name>
</gene>
<name>R0L867_ANAPL</name>
<reference evidence="2" key="1">
    <citation type="journal article" date="2013" name="Nat. Genet.">
        <title>The duck genome and transcriptome provide insight into an avian influenza virus reservoir species.</title>
        <authorList>
            <person name="Huang Y."/>
            <person name="Li Y."/>
            <person name="Burt D.W."/>
            <person name="Chen H."/>
            <person name="Zhang Y."/>
            <person name="Qian W."/>
            <person name="Kim H."/>
            <person name="Gan S."/>
            <person name="Zhao Y."/>
            <person name="Li J."/>
            <person name="Yi K."/>
            <person name="Feng H."/>
            <person name="Zhu P."/>
            <person name="Li B."/>
            <person name="Liu Q."/>
            <person name="Fairley S."/>
            <person name="Magor K.E."/>
            <person name="Du Z."/>
            <person name="Hu X."/>
            <person name="Goodman L."/>
            <person name="Tafer H."/>
            <person name="Vignal A."/>
            <person name="Lee T."/>
            <person name="Kim K.W."/>
            <person name="Sheng Z."/>
            <person name="An Y."/>
            <person name="Searle S."/>
            <person name="Herrero J."/>
            <person name="Groenen M.A."/>
            <person name="Crooijmans R.P."/>
            <person name="Faraut T."/>
            <person name="Cai Q."/>
            <person name="Webster R.G."/>
            <person name="Aldridge J.R."/>
            <person name="Warren W.C."/>
            <person name="Bartschat S."/>
            <person name="Kehr S."/>
            <person name="Marz M."/>
            <person name="Stadler P.F."/>
            <person name="Smith J."/>
            <person name="Kraus R.H."/>
            <person name="Zhao Y."/>
            <person name="Ren L."/>
            <person name="Fei J."/>
            <person name="Morisson M."/>
            <person name="Kaiser P."/>
            <person name="Griffin D.K."/>
            <person name="Rao M."/>
            <person name="Pitel F."/>
            <person name="Wang J."/>
            <person name="Li N."/>
        </authorList>
    </citation>
    <scope>NUCLEOTIDE SEQUENCE [LARGE SCALE GENOMIC DNA]</scope>
</reference>
<evidence type="ECO:0000313" key="2">
    <source>
        <dbReference type="Proteomes" id="UP000296049"/>
    </source>
</evidence>
<evidence type="ECO:0000313" key="1">
    <source>
        <dbReference type="EMBL" id="EOA97639.1"/>
    </source>
</evidence>
<accession>R0L867</accession>
<sequence length="375" mass="42683">MDRKESEESEKLILQRKTKADLKELPVTEKTCGSKEHFIMKGKEEYKKIQKLPSVFSLLLLCAVFESMNKDSMHSKDLAVTTVNIEEMECLQTAAACLKIQQNIGLLAIRKCSKVEGIFMRNRSAEEDRTFRTRSGKKKSFMYRVGEKKLKNRQRGKGSIWMPQGNSSDKSFPYRGLSQTSRNCTNPQERNRRKLCIITVTDKENRKKQYHVESPRIQDNIQSSVIVKLSQKVMHALPRSSVSLAGIMPYIKIRETGTCHSYRHLEAQVTAMLDRTAKMIQLYPCPLHFYREILASMPGSIRCEDFGLQVSLPSPQKILPFIALKASLTVACSSLSPYSLCASCRLPLLRRTSLLSPPAEFGVSFSSRPYSPRRC</sequence>